<accession>A0A7K3TH82</accession>
<evidence type="ECO:0000259" key="7">
    <source>
        <dbReference type="PROSITE" id="PS50850"/>
    </source>
</evidence>
<comment type="caution">
    <text evidence="8">The sequence shown here is derived from an EMBL/GenBank/DDBJ whole genome shotgun (WGS) entry which is preliminary data.</text>
</comment>
<gene>
    <name evidence="8" type="ORF">GFD22_03605</name>
</gene>
<sequence length="396" mass="41358">MKKSLLALASGAFILGAAEFVMMGILPQAAATMGVDIPTAGHFISAYAIGVCVGTLILVFGRKVPPKNLVILFMVIALVGNLLSAVSLNAPMLIAARFIAGLPHGAFFGTATLIAKTLADPGKEAQSIAAMVTGQTVANMLGVPAGTLMAESVSWRLAFALLAAWAAMTIVLTLAWIPFVPPIKDAGIAGQFRFLTRRGPWVILAAVFTGNAGVFCWWSYVSPWLQKTGGWPSDLVPFLMMLAGFGMVVGGQIGGKITDRWRHAGTAALGQAFSLTGLIMVLLLPGNHGTTAMLTFWIAFGLFFISAPQQLLMTEAGRGGGELIAGAAVQVAFNFGNAVGSIVGGAMLNAFAMDYRFTGLGGVPLAALSVGLLAFYSWRCETDTEAADRLREVKVG</sequence>
<feature type="transmembrane region" description="Helical" evidence="6">
    <location>
        <begin position="94"/>
        <end position="115"/>
    </location>
</feature>
<evidence type="ECO:0000256" key="2">
    <source>
        <dbReference type="ARBA" id="ARBA00022475"/>
    </source>
</evidence>
<proteinExistence type="predicted"/>
<protein>
    <submittedName>
        <fullName evidence="8">MFS transporter</fullName>
    </submittedName>
</protein>
<evidence type="ECO:0000256" key="4">
    <source>
        <dbReference type="ARBA" id="ARBA00022989"/>
    </source>
</evidence>
<evidence type="ECO:0000256" key="3">
    <source>
        <dbReference type="ARBA" id="ARBA00022692"/>
    </source>
</evidence>
<dbReference type="Pfam" id="PF07690">
    <property type="entry name" value="MFS_1"/>
    <property type="match status" value="1"/>
</dbReference>
<keyword evidence="3 6" id="KW-0812">Transmembrane</keyword>
<feature type="transmembrane region" description="Helical" evidence="6">
    <location>
        <begin position="324"/>
        <end position="351"/>
    </location>
</feature>
<dbReference type="OrthoDB" id="9814237at2"/>
<keyword evidence="5 6" id="KW-0472">Membrane</keyword>
<feature type="transmembrane region" description="Helical" evidence="6">
    <location>
        <begin position="44"/>
        <end position="61"/>
    </location>
</feature>
<dbReference type="PANTHER" id="PTHR43124:SF6">
    <property type="entry name" value="TRANSPORTER ARAJ-RELATED"/>
    <property type="match status" value="1"/>
</dbReference>
<dbReference type="InterPro" id="IPR036259">
    <property type="entry name" value="MFS_trans_sf"/>
</dbReference>
<evidence type="ECO:0000256" key="6">
    <source>
        <dbReference type="SAM" id="Phobius"/>
    </source>
</evidence>
<reference evidence="8 9" key="1">
    <citation type="submission" date="2019-10" db="EMBL/GenBank/DDBJ databases">
        <title>Bifidobacterium from non-human primates.</title>
        <authorList>
            <person name="Modesto M."/>
        </authorList>
    </citation>
    <scope>NUCLEOTIDE SEQUENCE [LARGE SCALE GENOMIC DNA]</scope>
    <source>
        <strain evidence="8 9">TREC</strain>
    </source>
</reference>
<dbReference type="Gene3D" id="1.20.1250.20">
    <property type="entry name" value="MFS general substrate transporter like domains"/>
    <property type="match status" value="2"/>
</dbReference>
<evidence type="ECO:0000256" key="1">
    <source>
        <dbReference type="ARBA" id="ARBA00004651"/>
    </source>
</evidence>
<keyword evidence="2" id="KW-1003">Cell membrane</keyword>
<evidence type="ECO:0000256" key="5">
    <source>
        <dbReference type="ARBA" id="ARBA00023136"/>
    </source>
</evidence>
<dbReference type="SUPFAM" id="SSF103473">
    <property type="entry name" value="MFS general substrate transporter"/>
    <property type="match status" value="1"/>
</dbReference>
<feature type="transmembrane region" description="Helical" evidence="6">
    <location>
        <begin position="292"/>
        <end position="312"/>
    </location>
</feature>
<feature type="transmembrane region" description="Helical" evidence="6">
    <location>
        <begin position="357"/>
        <end position="376"/>
    </location>
</feature>
<feature type="transmembrane region" description="Helical" evidence="6">
    <location>
        <begin position="127"/>
        <end position="145"/>
    </location>
</feature>
<dbReference type="GO" id="GO:0022857">
    <property type="term" value="F:transmembrane transporter activity"/>
    <property type="evidence" value="ECO:0007669"/>
    <property type="project" value="InterPro"/>
</dbReference>
<feature type="transmembrane region" description="Helical" evidence="6">
    <location>
        <begin position="157"/>
        <end position="180"/>
    </location>
</feature>
<dbReference type="InterPro" id="IPR020846">
    <property type="entry name" value="MFS_dom"/>
</dbReference>
<dbReference type="CDD" id="cd17324">
    <property type="entry name" value="MFS_NepI_like"/>
    <property type="match status" value="1"/>
</dbReference>
<feature type="transmembrane region" description="Helical" evidence="6">
    <location>
        <begin position="235"/>
        <end position="255"/>
    </location>
</feature>
<comment type="subcellular location">
    <subcellularLocation>
        <location evidence="1">Cell membrane</location>
        <topology evidence="1">Multi-pass membrane protein</topology>
    </subcellularLocation>
</comment>
<feature type="domain" description="Major facilitator superfamily (MFS) profile" evidence="7">
    <location>
        <begin position="4"/>
        <end position="379"/>
    </location>
</feature>
<organism evidence="8 9">
    <name type="scientific">Bifidobacterium avesanii</name>
    <dbReference type="NCBI Taxonomy" id="1798157"/>
    <lineage>
        <taxon>Bacteria</taxon>
        <taxon>Bacillati</taxon>
        <taxon>Actinomycetota</taxon>
        <taxon>Actinomycetes</taxon>
        <taxon>Bifidobacteriales</taxon>
        <taxon>Bifidobacteriaceae</taxon>
        <taxon>Bifidobacterium</taxon>
    </lineage>
</organism>
<feature type="transmembrane region" description="Helical" evidence="6">
    <location>
        <begin position="68"/>
        <end position="88"/>
    </location>
</feature>
<dbReference type="Proteomes" id="UP000469763">
    <property type="component" value="Unassembled WGS sequence"/>
</dbReference>
<keyword evidence="9" id="KW-1185">Reference proteome</keyword>
<evidence type="ECO:0000313" key="9">
    <source>
        <dbReference type="Proteomes" id="UP000469763"/>
    </source>
</evidence>
<dbReference type="EMBL" id="WHZY01000004">
    <property type="protein sequence ID" value="NEG78069.1"/>
    <property type="molecule type" value="Genomic_DNA"/>
</dbReference>
<dbReference type="GO" id="GO:0005886">
    <property type="term" value="C:plasma membrane"/>
    <property type="evidence" value="ECO:0007669"/>
    <property type="project" value="UniProtKB-SubCell"/>
</dbReference>
<dbReference type="InterPro" id="IPR011701">
    <property type="entry name" value="MFS"/>
</dbReference>
<dbReference type="InterPro" id="IPR050189">
    <property type="entry name" value="MFS_Efflux_Transporters"/>
</dbReference>
<feature type="transmembrane region" description="Helical" evidence="6">
    <location>
        <begin position="201"/>
        <end position="220"/>
    </location>
</feature>
<dbReference type="PROSITE" id="PS50850">
    <property type="entry name" value="MFS"/>
    <property type="match status" value="1"/>
</dbReference>
<name>A0A7K3TH82_9BIFI</name>
<dbReference type="RefSeq" id="WP_152349668.1">
    <property type="nucleotide sequence ID" value="NZ_WBSN01000002.1"/>
</dbReference>
<evidence type="ECO:0000313" key="8">
    <source>
        <dbReference type="EMBL" id="NEG78069.1"/>
    </source>
</evidence>
<dbReference type="PANTHER" id="PTHR43124">
    <property type="entry name" value="PURINE EFFLUX PUMP PBUE"/>
    <property type="match status" value="1"/>
</dbReference>
<dbReference type="AlphaFoldDB" id="A0A7K3TH82"/>
<feature type="transmembrane region" description="Helical" evidence="6">
    <location>
        <begin position="267"/>
        <end position="286"/>
    </location>
</feature>
<keyword evidence="4 6" id="KW-1133">Transmembrane helix</keyword>